<reference evidence="6 7" key="1">
    <citation type="submission" date="2020-05" db="EMBL/GenBank/DDBJ databases">
        <title>Complete genome sequencing of Campylobacter and Arcobacter type strains.</title>
        <authorList>
            <person name="Miller W.G."/>
            <person name="Yee E."/>
        </authorList>
    </citation>
    <scope>NUCLEOTIDE SEQUENCE [LARGE SCALE GENOMIC DNA]</scope>
    <source>
        <strain evidence="6 7">LMG 26156</strain>
    </source>
</reference>
<evidence type="ECO:0000256" key="1">
    <source>
        <dbReference type="ARBA" id="ARBA00023015"/>
    </source>
</evidence>
<dbReference type="GO" id="GO:0003677">
    <property type="term" value="F:DNA binding"/>
    <property type="evidence" value="ECO:0007669"/>
    <property type="project" value="UniProtKB-UniRule"/>
</dbReference>
<dbReference type="RefSeq" id="WP_128357479.1">
    <property type="nucleotide sequence ID" value="NZ_CP053840.1"/>
</dbReference>
<dbReference type="SUPFAM" id="SSF48498">
    <property type="entry name" value="Tetracyclin repressor-like, C-terminal domain"/>
    <property type="match status" value="1"/>
</dbReference>
<evidence type="ECO:0000256" key="2">
    <source>
        <dbReference type="ARBA" id="ARBA00023125"/>
    </source>
</evidence>
<dbReference type="KEGG" id="avp:AVENP_0821"/>
<evidence type="ECO:0000256" key="3">
    <source>
        <dbReference type="ARBA" id="ARBA00023163"/>
    </source>
</evidence>
<keyword evidence="2 4" id="KW-0238">DNA-binding</keyword>
<evidence type="ECO:0000259" key="5">
    <source>
        <dbReference type="PROSITE" id="PS50977"/>
    </source>
</evidence>
<keyword evidence="7" id="KW-1185">Reference proteome</keyword>
<feature type="domain" description="HTH tetR-type" evidence="5">
    <location>
        <begin position="8"/>
        <end position="68"/>
    </location>
</feature>
<keyword evidence="3" id="KW-0804">Transcription</keyword>
<protein>
    <submittedName>
        <fullName evidence="6">Transcriptional regulator, TetR/AcrR family</fullName>
    </submittedName>
</protein>
<gene>
    <name evidence="6" type="ORF">AVENP_0821</name>
</gene>
<dbReference type="PROSITE" id="PS50977">
    <property type="entry name" value="HTH_TETR_2"/>
    <property type="match status" value="1"/>
</dbReference>
<proteinExistence type="predicted"/>
<feature type="DNA-binding region" description="H-T-H motif" evidence="4">
    <location>
        <begin position="31"/>
        <end position="50"/>
    </location>
</feature>
<dbReference type="PANTHER" id="PTHR47506">
    <property type="entry name" value="TRANSCRIPTIONAL REGULATORY PROTEIN"/>
    <property type="match status" value="1"/>
</dbReference>
<dbReference type="InterPro" id="IPR009057">
    <property type="entry name" value="Homeodomain-like_sf"/>
</dbReference>
<organism evidence="6 7">
    <name type="scientific">Arcobacter venerupis</name>
    <dbReference type="NCBI Taxonomy" id="1054033"/>
    <lineage>
        <taxon>Bacteria</taxon>
        <taxon>Pseudomonadati</taxon>
        <taxon>Campylobacterota</taxon>
        <taxon>Epsilonproteobacteria</taxon>
        <taxon>Campylobacterales</taxon>
        <taxon>Arcobacteraceae</taxon>
        <taxon>Arcobacter</taxon>
    </lineage>
</organism>
<evidence type="ECO:0000313" key="6">
    <source>
        <dbReference type="EMBL" id="QKF66381.1"/>
    </source>
</evidence>
<dbReference type="Pfam" id="PF00440">
    <property type="entry name" value="TetR_N"/>
    <property type="match status" value="1"/>
</dbReference>
<dbReference type="InterPro" id="IPR001647">
    <property type="entry name" value="HTH_TetR"/>
</dbReference>
<keyword evidence="1" id="KW-0805">Transcription regulation</keyword>
<dbReference type="InterPro" id="IPR036271">
    <property type="entry name" value="Tet_transcr_reg_TetR-rel_C_sf"/>
</dbReference>
<name>A0AAE7B857_9BACT</name>
<dbReference type="PANTHER" id="PTHR47506:SF6">
    <property type="entry name" value="HTH-TYPE TRANSCRIPTIONAL REPRESSOR NEMR"/>
    <property type="match status" value="1"/>
</dbReference>
<dbReference type="Proteomes" id="UP000503482">
    <property type="component" value="Chromosome"/>
</dbReference>
<dbReference type="EMBL" id="CP053840">
    <property type="protein sequence ID" value="QKF66381.1"/>
    <property type="molecule type" value="Genomic_DNA"/>
</dbReference>
<dbReference type="AlphaFoldDB" id="A0AAE7B857"/>
<evidence type="ECO:0000256" key="4">
    <source>
        <dbReference type="PROSITE-ProRule" id="PRU00335"/>
    </source>
</evidence>
<dbReference type="Gene3D" id="1.10.357.10">
    <property type="entry name" value="Tetracycline Repressor, domain 2"/>
    <property type="match status" value="1"/>
</dbReference>
<accession>A0AAE7B857</accession>
<evidence type="ECO:0000313" key="7">
    <source>
        <dbReference type="Proteomes" id="UP000503482"/>
    </source>
</evidence>
<sequence>MPKIVNKDEKIDYICEEAYKVFVEIGIDDFSLNKFIVDINMSKGQFYHYFSTKEQLIYKVMSKKTFELINNTIEKYKYEESYINKINLIFEIYLNEEQAYKDLRKLYINTLHMYITSNDDEIKKFNNDLYKNIFDSLEQLFDDEIAKGNFHANSKNLAKSLCATADGMFLLSVMIENYDLKTQLTNYFLEIEKLSKIN</sequence>
<dbReference type="Gene3D" id="1.10.10.60">
    <property type="entry name" value="Homeodomain-like"/>
    <property type="match status" value="1"/>
</dbReference>
<dbReference type="SUPFAM" id="SSF46689">
    <property type="entry name" value="Homeodomain-like"/>
    <property type="match status" value="1"/>
</dbReference>